<dbReference type="GO" id="GO:0009360">
    <property type="term" value="C:DNA polymerase III complex"/>
    <property type="evidence" value="ECO:0007669"/>
    <property type="project" value="UniProtKB-UniRule"/>
</dbReference>
<dbReference type="PANTHER" id="PTHR34388">
    <property type="entry name" value="DNA POLYMERASE III SUBUNIT DELTA"/>
    <property type="match status" value="1"/>
</dbReference>
<evidence type="ECO:0000256" key="8">
    <source>
        <dbReference type="ARBA" id="ARBA00049244"/>
    </source>
</evidence>
<dbReference type="SUPFAM" id="SSF52540">
    <property type="entry name" value="P-loop containing nucleoside triphosphate hydrolases"/>
    <property type="match status" value="1"/>
</dbReference>
<evidence type="ECO:0000313" key="12">
    <source>
        <dbReference type="Proteomes" id="UP000009102"/>
    </source>
</evidence>
<organism evidence="11 12">
    <name type="scientific">Halothiobacillus neapolitanus (strain ATCC 23641 / DSM 15147 / CIP 104769 / NCIMB 8539 / c2)</name>
    <name type="common">Thiobacillus neapolitanus</name>
    <dbReference type="NCBI Taxonomy" id="555778"/>
    <lineage>
        <taxon>Bacteria</taxon>
        <taxon>Pseudomonadati</taxon>
        <taxon>Pseudomonadota</taxon>
        <taxon>Gammaproteobacteria</taxon>
        <taxon>Chromatiales</taxon>
        <taxon>Halothiobacillaceae</taxon>
        <taxon>Halothiobacillus</taxon>
    </lineage>
</organism>
<evidence type="ECO:0000256" key="1">
    <source>
        <dbReference type="ARBA" id="ARBA00012417"/>
    </source>
</evidence>
<protein>
    <recommendedName>
        <fullName evidence="2 9">DNA polymerase III subunit delta</fullName>
        <ecNumber evidence="1 9">2.7.7.7</ecNumber>
    </recommendedName>
</protein>
<dbReference type="HOGENOM" id="CLU_044694_0_0_6"/>
<dbReference type="Gene3D" id="1.10.8.60">
    <property type="match status" value="1"/>
</dbReference>
<dbReference type="Pfam" id="PF06144">
    <property type="entry name" value="DNA_pol3_delta"/>
    <property type="match status" value="1"/>
</dbReference>
<dbReference type="EMBL" id="CP001801">
    <property type="protein sequence ID" value="ACX96565.1"/>
    <property type="molecule type" value="Genomic_DNA"/>
</dbReference>
<dbReference type="InterPro" id="IPR027417">
    <property type="entry name" value="P-loop_NTPase"/>
</dbReference>
<dbReference type="InterPro" id="IPR005790">
    <property type="entry name" value="DNA_polIII_delta"/>
</dbReference>
<comment type="similarity">
    <text evidence="7">Belongs to the DNA polymerase HolA subunit family.</text>
</comment>
<proteinExistence type="inferred from homology"/>
<evidence type="ECO:0000259" key="10">
    <source>
        <dbReference type="Pfam" id="PF06144"/>
    </source>
</evidence>
<comment type="catalytic activity">
    <reaction evidence="8">
        <text>DNA(n) + a 2'-deoxyribonucleoside 5'-triphosphate = DNA(n+1) + diphosphate</text>
        <dbReference type="Rhea" id="RHEA:22508"/>
        <dbReference type="Rhea" id="RHEA-COMP:17339"/>
        <dbReference type="Rhea" id="RHEA-COMP:17340"/>
        <dbReference type="ChEBI" id="CHEBI:33019"/>
        <dbReference type="ChEBI" id="CHEBI:61560"/>
        <dbReference type="ChEBI" id="CHEBI:173112"/>
        <dbReference type="EC" id="2.7.7.7"/>
    </reaction>
</comment>
<dbReference type="eggNOG" id="COG1466">
    <property type="taxonomic scope" value="Bacteria"/>
</dbReference>
<evidence type="ECO:0000256" key="6">
    <source>
        <dbReference type="ARBA" id="ARBA00022932"/>
    </source>
</evidence>
<accession>D0L1J2</accession>
<dbReference type="InterPro" id="IPR010372">
    <property type="entry name" value="DNA_pol3_delta_N"/>
</dbReference>
<dbReference type="SUPFAM" id="SSF48019">
    <property type="entry name" value="post-AAA+ oligomerization domain-like"/>
    <property type="match status" value="1"/>
</dbReference>
<dbReference type="AlphaFoldDB" id="D0L1J2"/>
<evidence type="ECO:0000256" key="4">
    <source>
        <dbReference type="ARBA" id="ARBA00022695"/>
    </source>
</evidence>
<dbReference type="PANTHER" id="PTHR34388:SF1">
    <property type="entry name" value="DNA POLYMERASE III SUBUNIT DELTA"/>
    <property type="match status" value="1"/>
</dbReference>
<keyword evidence="12" id="KW-1185">Reference proteome</keyword>
<dbReference type="RefSeq" id="WP_012824598.1">
    <property type="nucleotide sequence ID" value="NC_013422.1"/>
</dbReference>
<keyword evidence="6" id="KW-0239">DNA-directed DNA polymerase</keyword>
<evidence type="ECO:0000256" key="2">
    <source>
        <dbReference type="ARBA" id="ARBA00017703"/>
    </source>
</evidence>
<reference evidence="11 12" key="1">
    <citation type="submission" date="2009-10" db="EMBL/GenBank/DDBJ databases">
        <title>Complete sequence of Halothiobacillus neapolitanus c2.</title>
        <authorList>
            <consortium name="US DOE Joint Genome Institute"/>
            <person name="Lucas S."/>
            <person name="Copeland A."/>
            <person name="Lapidus A."/>
            <person name="Glavina del Rio T."/>
            <person name="Tice H."/>
            <person name="Bruce D."/>
            <person name="Goodwin L."/>
            <person name="Pitluck S."/>
            <person name="Davenport K."/>
            <person name="Brettin T."/>
            <person name="Detter J.C."/>
            <person name="Han C."/>
            <person name="Tapia R."/>
            <person name="Larimer F."/>
            <person name="Land M."/>
            <person name="Hauser L."/>
            <person name="Kyrpides N."/>
            <person name="Mikhailova N."/>
            <person name="Kerfeld C."/>
            <person name="Cannon G."/>
            <person name="Heinhort S."/>
        </authorList>
    </citation>
    <scope>NUCLEOTIDE SEQUENCE [LARGE SCALE GENOMIC DNA]</scope>
    <source>
        <strain evidence="12">ATCC 23641 / c2</strain>
    </source>
</reference>
<dbReference type="STRING" id="555778.Hneap_1742"/>
<evidence type="ECO:0000256" key="9">
    <source>
        <dbReference type="NCBIfam" id="TIGR01128"/>
    </source>
</evidence>
<keyword evidence="4 11" id="KW-0548">Nucleotidyltransferase</keyword>
<dbReference type="Gene3D" id="1.20.272.10">
    <property type="match status" value="1"/>
</dbReference>
<sequence length="335" mass="36919">MNLRAEQLDAALAKKLAALYVLVGDDWLQLDEARQSIARQARSAGVTERLRFEVEGRFDWGSLKSVGANLSLFAERRLVDLRIPGGKPGKEGGEALKTLAAQLSNADETDDVWLISLPKLDMNAQKSVWFSALSQAGVTIQFWPIGLRDLPRWIESRGAKLGLRILPDAAQLIAERVEGNLLAAKQELDKFSLLNLPNPLTAQMLLENITDQSRFNPFDLGDALLDGDRSRAGHLLARLREEGVDAILILWVLSRELRLLAGLDDPAAIDRLPVPKGRRPLYARAARRAPAAYWLKLLGRCAEIDRSIKGIAAGEPWQMLDRVALAACGGSRARN</sequence>
<dbReference type="GO" id="GO:0003677">
    <property type="term" value="F:DNA binding"/>
    <property type="evidence" value="ECO:0007669"/>
    <property type="project" value="InterPro"/>
</dbReference>
<keyword evidence="3 11" id="KW-0808">Transferase</keyword>
<dbReference type="InterPro" id="IPR008921">
    <property type="entry name" value="DNA_pol3_clamp-load_cplx_C"/>
</dbReference>
<dbReference type="NCBIfam" id="TIGR01128">
    <property type="entry name" value="holA"/>
    <property type="match status" value="1"/>
</dbReference>
<dbReference type="KEGG" id="hna:Hneap_1742"/>
<dbReference type="GO" id="GO:0003887">
    <property type="term" value="F:DNA-directed DNA polymerase activity"/>
    <property type="evidence" value="ECO:0007669"/>
    <property type="project" value="UniProtKB-UniRule"/>
</dbReference>
<keyword evidence="5" id="KW-0235">DNA replication</keyword>
<evidence type="ECO:0000256" key="3">
    <source>
        <dbReference type="ARBA" id="ARBA00022679"/>
    </source>
</evidence>
<dbReference type="GO" id="GO:0006261">
    <property type="term" value="P:DNA-templated DNA replication"/>
    <property type="evidence" value="ECO:0007669"/>
    <property type="project" value="TreeGrafter"/>
</dbReference>
<dbReference type="OrthoDB" id="9770982at2"/>
<name>D0L1J2_HALNC</name>
<evidence type="ECO:0000256" key="7">
    <source>
        <dbReference type="ARBA" id="ARBA00034754"/>
    </source>
</evidence>
<evidence type="ECO:0000313" key="11">
    <source>
        <dbReference type="EMBL" id="ACX96565.1"/>
    </source>
</evidence>
<gene>
    <name evidence="11" type="ordered locus">Hneap_1742</name>
</gene>
<evidence type="ECO:0000256" key="5">
    <source>
        <dbReference type="ARBA" id="ARBA00022705"/>
    </source>
</evidence>
<dbReference type="CDD" id="cd18138">
    <property type="entry name" value="HLD_clamp_pol_III_delta"/>
    <property type="match status" value="1"/>
</dbReference>
<dbReference type="Proteomes" id="UP000009102">
    <property type="component" value="Chromosome"/>
</dbReference>
<feature type="domain" description="DNA polymerase III delta N-terminal" evidence="10">
    <location>
        <begin position="20"/>
        <end position="138"/>
    </location>
</feature>
<dbReference type="EC" id="2.7.7.7" evidence="1 9"/>
<dbReference type="Gene3D" id="3.40.50.300">
    <property type="entry name" value="P-loop containing nucleotide triphosphate hydrolases"/>
    <property type="match status" value="1"/>
</dbReference>